<dbReference type="Proteomes" id="UP001501509">
    <property type="component" value="Unassembled WGS sequence"/>
</dbReference>
<sequence length="264" mass="27940">MYSARAGKVPGMLIPSRRHGLVGVLVAMAAVGCADLPLPAEPAPTPASSVTASPSRPTRSWTVDHLRQAIIPRISNSHVPAGVRHQGLTSGTLEEVIGRPASNPSTGASVAGTCQDLYDLHAVLGGPDRQLWRVPTALASWDNLNEGFFVSVLIMAVPDPLRRRLTSARLPRHCVGNSFRTSAPEQPESTVEGKVTADTSYPIAETARVIQATASVDGGPATTRRQVVFGARGYLIVMNTITLSTQDSDTYIRAAHAHAEQALS</sequence>
<organism evidence="1 2">
    <name type="scientific">Actinomadura fulvescens</name>
    <dbReference type="NCBI Taxonomy" id="46160"/>
    <lineage>
        <taxon>Bacteria</taxon>
        <taxon>Bacillati</taxon>
        <taxon>Actinomycetota</taxon>
        <taxon>Actinomycetes</taxon>
        <taxon>Streptosporangiales</taxon>
        <taxon>Thermomonosporaceae</taxon>
        <taxon>Actinomadura</taxon>
    </lineage>
</organism>
<evidence type="ECO:0008006" key="3">
    <source>
        <dbReference type="Google" id="ProtNLM"/>
    </source>
</evidence>
<dbReference type="EMBL" id="BAAATD010000007">
    <property type="protein sequence ID" value="GAA2610173.1"/>
    <property type="molecule type" value="Genomic_DNA"/>
</dbReference>
<comment type="caution">
    <text evidence="1">The sequence shown here is derived from an EMBL/GenBank/DDBJ whole genome shotgun (WGS) entry which is preliminary data.</text>
</comment>
<proteinExistence type="predicted"/>
<dbReference type="PROSITE" id="PS51257">
    <property type="entry name" value="PROKAR_LIPOPROTEIN"/>
    <property type="match status" value="1"/>
</dbReference>
<protein>
    <recommendedName>
        <fullName evidence="3">PknH-like extracellular domain-containing protein</fullName>
    </recommendedName>
</protein>
<evidence type="ECO:0000313" key="1">
    <source>
        <dbReference type="EMBL" id="GAA2610173.1"/>
    </source>
</evidence>
<reference evidence="1 2" key="1">
    <citation type="journal article" date="2019" name="Int. J. Syst. Evol. Microbiol.">
        <title>The Global Catalogue of Microorganisms (GCM) 10K type strain sequencing project: providing services to taxonomists for standard genome sequencing and annotation.</title>
        <authorList>
            <consortium name="The Broad Institute Genomics Platform"/>
            <consortium name="The Broad Institute Genome Sequencing Center for Infectious Disease"/>
            <person name="Wu L."/>
            <person name="Ma J."/>
        </authorList>
    </citation>
    <scope>NUCLEOTIDE SEQUENCE [LARGE SCALE GENOMIC DNA]</scope>
    <source>
        <strain evidence="1 2">JCM 6833</strain>
    </source>
</reference>
<keyword evidence="2" id="KW-1185">Reference proteome</keyword>
<name>A0ABN3Q235_9ACTN</name>
<accession>A0ABN3Q235</accession>
<gene>
    <name evidence="1" type="ORF">GCM10010411_50690</name>
</gene>
<evidence type="ECO:0000313" key="2">
    <source>
        <dbReference type="Proteomes" id="UP001501509"/>
    </source>
</evidence>